<dbReference type="Proteomes" id="UP000539642">
    <property type="component" value="Unassembled WGS sequence"/>
</dbReference>
<evidence type="ECO:0000313" key="4">
    <source>
        <dbReference type="Proteomes" id="UP000539642"/>
    </source>
</evidence>
<dbReference type="Pfam" id="PF01935">
    <property type="entry name" value="DUF87"/>
    <property type="match status" value="1"/>
</dbReference>
<dbReference type="InterPro" id="IPR002789">
    <property type="entry name" value="HerA_central"/>
</dbReference>
<dbReference type="PANTHER" id="PTHR30121">
    <property type="entry name" value="UNCHARACTERIZED PROTEIN YJGR-RELATED"/>
    <property type="match status" value="1"/>
</dbReference>
<dbReference type="PANTHER" id="PTHR30121:SF6">
    <property type="entry name" value="SLR6007 PROTEIN"/>
    <property type="match status" value="1"/>
</dbReference>
<dbReference type="SUPFAM" id="SSF52540">
    <property type="entry name" value="P-loop containing nucleoside triphosphate hydrolases"/>
    <property type="match status" value="1"/>
</dbReference>
<dbReference type="RefSeq" id="WP_183348804.1">
    <property type="nucleotide sequence ID" value="NZ_JACHEO010000003.1"/>
</dbReference>
<sequence length="807" mass="88401">MDPQLYEKLGLFYLGRQLDGAGQPPAQPPLLFKSKDFTTHAAIIGMTGSGKTGLGIGLIEEAILDNIPSIIIDPKGDMGNLLLAFPELRPEDFLPWIDPADAARKEMTVEAYADKTAREWQEGLQGWGQGRERIAAMLAATTMTIYTPGSGNGVPVSVLSSFQAPAAEVVGDTDTFNALVNSTTTSLLALIGVEGDPLQSREHILLSSILIHFWRQGESLTLESLIGNIVNPPFTKVGVFPLDTFYPQSQRMTLAMSLNGLLASPTFAAWLQGVPLDIQRILYGDDGRPRTAIFSISHLSDSERMFFVTTLLNQIIGWMRRQSGTSSLKALLYMDEIFGYFPPTANPPSKRPMLLLLKQARAFGLGVVLSTQNPVDLDYKGLANIGTWFVGRLQTSQDQERVLDGIVGASEGKLDRQQVKGMLSAMKGRQFVLTSAHLDVPLLFETRWVLSYLRGPLSAADIKRLSQGRPAGGEEGATPMNAVVAAPVPAGASAGLSDHPPLVAQGIEQLYLLHNLATEQPAFEPWLAAAASIRFYNSSRNIDIVEEKTVRLYLHENFSTPDWASAEECPCPLDQCALQAPTNSRYYPLPETVVRLKDLGGLARSFSDHLYHNSRLELFRVAALKLESRPGEQLGDFKVRLADLLRERKDAEVEKLRQSYAARQKRLEDRLDAAMNRVEREKADVVAKTADTVISFGAAVLGAFLGRRAVSATTVSKAATGIRSAGRVAREKGDVQRAEVEVQQLQQELNGLGVEVEAKALALADTFNPEHYTVETFAVKPRRSDLFNIRLALLWQMVPEQVMPAAS</sequence>
<accession>A0A840V088</accession>
<reference evidence="3 4" key="1">
    <citation type="submission" date="2020-08" db="EMBL/GenBank/DDBJ databases">
        <title>Genomic Encyclopedia of Type Strains, Phase IV (KMG-IV): sequencing the most valuable type-strain genomes for metagenomic binning, comparative biology and taxonomic classification.</title>
        <authorList>
            <person name="Goeker M."/>
        </authorList>
    </citation>
    <scope>NUCLEOTIDE SEQUENCE [LARGE SCALE GENOMIC DNA]</scope>
    <source>
        <strain evidence="3 4">DSM 28570</strain>
    </source>
</reference>
<keyword evidence="1" id="KW-0175">Coiled coil</keyword>
<gene>
    <name evidence="3" type="ORF">HNQ81_000943</name>
</gene>
<dbReference type="InterPro" id="IPR051162">
    <property type="entry name" value="T4SS_component"/>
</dbReference>
<feature type="coiled-coil region" evidence="1">
    <location>
        <begin position="634"/>
        <end position="684"/>
    </location>
</feature>
<evidence type="ECO:0000313" key="3">
    <source>
        <dbReference type="EMBL" id="MBB5347230.1"/>
    </source>
</evidence>
<feature type="coiled-coil region" evidence="1">
    <location>
        <begin position="728"/>
        <end position="755"/>
    </location>
</feature>
<feature type="domain" description="Helicase HerA central" evidence="2">
    <location>
        <begin position="33"/>
        <end position="82"/>
    </location>
</feature>
<protein>
    <recommendedName>
        <fullName evidence="2">Helicase HerA central domain-containing protein</fullName>
    </recommendedName>
</protein>
<dbReference type="InterPro" id="IPR027417">
    <property type="entry name" value="P-loop_NTPase"/>
</dbReference>
<comment type="caution">
    <text evidence="3">The sequence shown here is derived from an EMBL/GenBank/DDBJ whole genome shotgun (WGS) entry which is preliminary data.</text>
</comment>
<dbReference type="EMBL" id="JACHEO010000003">
    <property type="protein sequence ID" value="MBB5347230.1"/>
    <property type="molecule type" value="Genomic_DNA"/>
</dbReference>
<dbReference type="Gene3D" id="3.40.50.300">
    <property type="entry name" value="P-loop containing nucleotide triphosphate hydrolases"/>
    <property type="match status" value="2"/>
</dbReference>
<keyword evidence="4" id="KW-1185">Reference proteome</keyword>
<evidence type="ECO:0000256" key="1">
    <source>
        <dbReference type="SAM" id="Coils"/>
    </source>
</evidence>
<name>A0A840V088_9BACT</name>
<dbReference type="AlphaFoldDB" id="A0A840V088"/>
<proteinExistence type="predicted"/>
<organism evidence="3 4">
    <name type="scientific">Desulfoprunum benzoelyticum</name>
    <dbReference type="NCBI Taxonomy" id="1506996"/>
    <lineage>
        <taxon>Bacteria</taxon>
        <taxon>Pseudomonadati</taxon>
        <taxon>Thermodesulfobacteriota</taxon>
        <taxon>Desulfobulbia</taxon>
        <taxon>Desulfobulbales</taxon>
        <taxon>Desulfobulbaceae</taxon>
        <taxon>Desulfoprunum</taxon>
    </lineage>
</organism>
<evidence type="ECO:0000259" key="2">
    <source>
        <dbReference type="Pfam" id="PF01935"/>
    </source>
</evidence>